<keyword evidence="3" id="KW-1185">Reference proteome</keyword>
<accession>C0D1E5</accession>
<keyword evidence="1" id="KW-0812">Transmembrane</keyword>
<comment type="caution">
    <text evidence="2">The sequence shown here is derived from an EMBL/GenBank/DDBJ whole genome shotgun (WGS) entry which is preliminary data.</text>
</comment>
<organism evidence="2 3">
    <name type="scientific">[Clostridium] asparagiforme DSM 15981</name>
    <dbReference type="NCBI Taxonomy" id="518636"/>
    <lineage>
        <taxon>Bacteria</taxon>
        <taxon>Bacillati</taxon>
        <taxon>Bacillota</taxon>
        <taxon>Clostridia</taxon>
        <taxon>Lachnospirales</taxon>
        <taxon>Lachnospiraceae</taxon>
        <taxon>Enterocloster</taxon>
    </lineage>
</organism>
<protein>
    <submittedName>
        <fullName evidence="2">Uncharacterized protein</fullName>
    </submittedName>
</protein>
<feature type="transmembrane region" description="Helical" evidence="1">
    <location>
        <begin position="20"/>
        <end position="40"/>
    </location>
</feature>
<reference evidence="2 3" key="1">
    <citation type="submission" date="2009-02" db="EMBL/GenBank/DDBJ databases">
        <title>Draft genome sequence of Clostridium asparagiforme (DSM 15981).</title>
        <authorList>
            <person name="Sudarsanam P."/>
            <person name="Ley R."/>
            <person name="Guruge J."/>
            <person name="Turnbaugh P.J."/>
            <person name="Mahowald M."/>
            <person name="Liep D."/>
            <person name="Gordon J."/>
        </authorList>
    </citation>
    <scope>NUCLEOTIDE SEQUENCE [LARGE SCALE GENOMIC DNA]</scope>
    <source>
        <strain evidence="2 3">DSM 15981</strain>
    </source>
</reference>
<evidence type="ECO:0000313" key="3">
    <source>
        <dbReference type="Proteomes" id="UP000004756"/>
    </source>
</evidence>
<gene>
    <name evidence="2" type="ORF">CLOSTASPAR_03083</name>
</gene>
<dbReference type="EMBL" id="ACCJ01000218">
    <property type="protein sequence ID" value="EEG54850.1"/>
    <property type="molecule type" value="Genomic_DNA"/>
</dbReference>
<evidence type="ECO:0000313" key="2">
    <source>
        <dbReference type="EMBL" id="EEG54850.1"/>
    </source>
</evidence>
<keyword evidence="1" id="KW-1133">Transmembrane helix</keyword>
<keyword evidence="1" id="KW-0472">Membrane</keyword>
<dbReference type="AlphaFoldDB" id="C0D1E5"/>
<evidence type="ECO:0000256" key="1">
    <source>
        <dbReference type="SAM" id="Phobius"/>
    </source>
</evidence>
<name>C0D1E5_9FIRM</name>
<dbReference type="Proteomes" id="UP000004756">
    <property type="component" value="Unassembled WGS sequence"/>
</dbReference>
<dbReference type="HOGENOM" id="CLU_2971183_0_0_9"/>
<sequence>MSGSIRKYWLFYHFKRSFCIFFSILSFFFSVYRLYFFIAFRSILKKLIRKTSADLWKS</sequence>
<proteinExistence type="predicted"/>